<evidence type="ECO:0000313" key="3">
    <source>
        <dbReference type="Proteomes" id="UP000747542"/>
    </source>
</evidence>
<organism evidence="2 3">
    <name type="scientific">Homarus americanus</name>
    <name type="common">American lobster</name>
    <dbReference type="NCBI Taxonomy" id="6706"/>
    <lineage>
        <taxon>Eukaryota</taxon>
        <taxon>Metazoa</taxon>
        <taxon>Ecdysozoa</taxon>
        <taxon>Arthropoda</taxon>
        <taxon>Crustacea</taxon>
        <taxon>Multicrustacea</taxon>
        <taxon>Malacostraca</taxon>
        <taxon>Eumalacostraca</taxon>
        <taxon>Eucarida</taxon>
        <taxon>Decapoda</taxon>
        <taxon>Pleocyemata</taxon>
        <taxon>Astacidea</taxon>
        <taxon>Nephropoidea</taxon>
        <taxon>Nephropidae</taxon>
        <taxon>Homarus</taxon>
    </lineage>
</organism>
<dbReference type="AlphaFoldDB" id="A0A8J5K7E9"/>
<feature type="transmembrane region" description="Helical" evidence="1">
    <location>
        <begin position="14"/>
        <end position="41"/>
    </location>
</feature>
<evidence type="ECO:0000313" key="2">
    <source>
        <dbReference type="EMBL" id="KAG7169008.1"/>
    </source>
</evidence>
<proteinExistence type="predicted"/>
<evidence type="ECO:0000256" key="1">
    <source>
        <dbReference type="SAM" id="Phobius"/>
    </source>
</evidence>
<reference evidence="2" key="1">
    <citation type="journal article" date="2021" name="Sci. Adv.">
        <title>The American lobster genome reveals insights on longevity, neural, and immune adaptations.</title>
        <authorList>
            <person name="Polinski J.M."/>
            <person name="Zimin A.V."/>
            <person name="Clark K.F."/>
            <person name="Kohn A.B."/>
            <person name="Sadowski N."/>
            <person name="Timp W."/>
            <person name="Ptitsyn A."/>
            <person name="Khanna P."/>
            <person name="Romanova D.Y."/>
            <person name="Williams P."/>
            <person name="Greenwood S.J."/>
            <person name="Moroz L.L."/>
            <person name="Walt D.R."/>
            <person name="Bodnar A.G."/>
        </authorList>
    </citation>
    <scope>NUCLEOTIDE SEQUENCE</scope>
    <source>
        <strain evidence="2">GMGI-L3</strain>
    </source>
</reference>
<keyword evidence="3" id="KW-1185">Reference proteome</keyword>
<feature type="transmembrane region" description="Helical" evidence="1">
    <location>
        <begin position="113"/>
        <end position="133"/>
    </location>
</feature>
<sequence length="151" mass="17081">MQSADKRNKVRRRVYSLGIISMVTALGQVVLYMVMLSFVISPQHVDLQVALMCGGMAVFTGVYLVLTGRLLFLLLEKRYPETAGTEWMWWYASMMVVLFNLLLVVWFALLPDIVPAVVSCVAVLVYIAFFKFAKDDIKCLRDDDVSTLTSL</sequence>
<name>A0A8J5K7E9_HOMAM</name>
<feature type="transmembrane region" description="Helical" evidence="1">
    <location>
        <begin position="47"/>
        <end position="75"/>
    </location>
</feature>
<protein>
    <submittedName>
        <fullName evidence="2">Uncharacterized protein</fullName>
    </submittedName>
</protein>
<accession>A0A8J5K7E9</accession>
<comment type="caution">
    <text evidence="2">The sequence shown here is derived from an EMBL/GenBank/DDBJ whole genome shotgun (WGS) entry which is preliminary data.</text>
</comment>
<gene>
    <name evidence="2" type="ORF">Hamer_G011701</name>
</gene>
<keyword evidence="1" id="KW-0812">Transmembrane</keyword>
<feature type="transmembrane region" description="Helical" evidence="1">
    <location>
        <begin position="87"/>
        <end position="107"/>
    </location>
</feature>
<keyword evidence="1" id="KW-0472">Membrane</keyword>
<dbReference type="Proteomes" id="UP000747542">
    <property type="component" value="Unassembled WGS sequence"/>
</dbReference>
<dbReference type="EMBL" id="JAHLQT010018664">
    <property type="protein sequence ID" value="KAG7169008.1"/>
    <property type="molecule type" value="Genomic_DNA"/>
</dbReference>
<keyword evidence="1" id="KW-1133">Transmembrane helix</keyword>